<evidence type="ECO:0000313" key="16">
    <source>
        <dbReference type="EMBL" id="MDR6332775.1"/>
    </source>
</evidence>
<dbReference type="GeneID" id="95761519"/>
<dbReference type="InterPro" id="IPR036942">
    <property type="entry name" value="Beta-barrel_TonB_sf"/>
</dbReference>
<keyword evidence="4 10" id="KW-1134">Transmembrane beta strand</keyword>
<dbReference type="SUPFAM" id="SSF56935">
    <property type="entry name" value="Porins"/>
    <property type="match status" value="1"/>
</dbReference>
<reference evidence="16 17" key="1">
    <citation type="submission" date="2023-07" db="EMBL/GenBank/DDBJ databases">
        <title>Genomic Encyclopedia of Type Strains, Phase IV (KMG-IV): sequencing the most valuable type-strain genomes for metagenomic binning, comparative biology and taxonomic classification.</title>
        <authorList>
            <person name="Goeker M."/>
        </authorList>
    </citation>
    <scope>NUCLEOTIDE SEQUENCE [LARGE SCALE GENOMIC DNA]</scope>
    <source>
        <strain evidence="16 17">DSM 338</strain>
    </source>
</reference>
<evidence type="ECO:0000256" key="7">
    <source>
        <dbReference type="ARBA" id="ARBA00023136"/>
    </source>
</evidence>
<dbReference type="PANTHER" id="PTHR32552:SF85">
    <property type="entry name" value="BLL7968 PROTEIN"/>
    <property type="match status" value="1"/>
</dbReference>
<evidence type="ECO:0000256" key="11">
    <source>
        <dbReference type="RuleBase" id="RU003357"/>
    </source>
</evidence>
<dbReference type="Proteomes" id="UP001245370">
    <property type="component" value="Unassembled WGS sequence"/>
</dbReference>
<evidence type="ECO:0000256" key="6">
    <source>
        <dbReference type="ARBA" id="ARBA00023077"/>
    </source>
</evidence>
<accession>A0ABU1KD85</accession>
<dbReference type="PANTHER" id="PTHR32552">
    <property type="entry name" value="FERRICHROME IRON RECEPTOR-RELATED"/>
    <property type="match status" value="1"/>
</dbReference>
<dbReference type="PROSITE" id="PS52016">
    <property type="entry name" value="TONB_DEPENDENT_REC_3"/>
    <property type="match status" value="1"/>
</dbReference>
<protein>
    <submittedName>
        <fullName evidence="16">Iron complex outermembrane receptor protein</fullName>
    </submittedName>
</protein>
<dbReference type="InterPro" id="IPR010105">
    <property type="entry name" value="TonB_sidphr_rcpt"/>
</dbReference>
<keyword evidence="6 11" id="KW-0798">TonB box</keyword>
<dbReference type="RefSeq" id="WP_281805445.1">
    <property type="nucleotide sequence ID" value="NZ_BSDO01000001.1"/>
</dbReference>
<feature type="chain" id="PRO_5047297160" evidence="13">
    <location>
        <begin position="31"/>
        <end position="731"/>
    </location>
</feature>
<evidence type="ECO:0000256" key="4">
    <source>
        <dbReference type="ARBA" id="ARBA00022452"/>
    </source>
</evidence>
<evidence type="ECO:0000256" key="1">
    <source>
        <dbReference type="ARBA" id="ARBA00004571"/>
    </source>
</evidence>
<keyword evidence="5 10" id="KW-0812">Transmembrane</keyword>
<dbReference type="Gene3D" id="2.170.130.10">
    <property type="entry name" value="TonB-dependent receptor, plug domain"/>
    <property type="match status" value="1"/>
</dbReference>
<dbReference type="InterPro" id="IPR039426">
    <property type="entry name" value="TonB-dep_rcpt-like"/>
</dbReference>
<evidence type="ECO:0000259" key="15">
    <source>
        <dbReference type="Pfam" id="PF07715"/>
    </source>
</evidence>
<keyword evidence="13" id="KW-0732">Signal</keyword>
<keyword evidence="7 10" id="KW-0472">Membrane</keyword>
<keyword evidence="17" id="KW-1185">Reference proteome</keyword>
<dbReference type="Gene3D" id="2.40.170.20">
    <property type="entry name" value="TonB-dependent receptor, beta-barrel domain"/>
    <property type="match status" value="1"/>
</dbReference>
<dbReference type="InterPro" id="IPR000531">
    <property type="entry name" value="Beta-barrel_TonB"/>
</dbReference>
<name>A0ABU1KD85_XANFL</name>
<evidence type="ECO:0000256" key="3">
    <source>
        <dbReference type="ARBA" id="ARBA00022448"/>
    </source>
</evidence>
<evidence type="ECO:0000256" key="12">
    <source>
        <dbReference type="SAM" id="MobiDB-lite"/>
    </source>
</evidence>
<dbReference type="Pfam" id="PF07715">
    <property type="entry name" value="Plug"/>
    <property type="match status" value="1"/>
</dbReference>
<dbReference type="CDD" id="cd01347">
    <property type="entry name" value="ligand_gated_channel"/>
    <property type="match status" value="1"/>
</dbReference>
<evidence type="ECO:0000256" key="13">
    <source>
        <dbReference type="SAM" id="SignalP"/>
    </source>
</evidence>
<keyword evidence="8 16" id="KW-0675">Receptor</keyword>
<keyword evidence="9 10" id="KW-0998">Cell outer membrane</keyword>
<dbReference type="InterPro" id="IPR037066">
    <property type="entry name" value="Plug_dom_sf"/>
</dbReference>
<comment type="similarity">
    <text evidence="2 10 11">Belongs to the TonB-dependent receptor family.</text>
</comment>
<feature type="signal peptide" evidence="13">
    <location>
        <begin position="1"/>
        <end position="30"/>
    </location>
</feature>
<dbReference type="InterPro" id="IPR012910">
    <property type="entry name" value="Plug_dom"/>
</dbReference>
<evidence type="ECO:0000256" key="5">
    <source>
        <dbReference type="ARBA" id="ARBA00022692"/>
    </source>
</evidence>
<evidence type="ECO:0000259" key="14">
    <source>
        <dbReference type="Pfam" id="PF00593"/>
    </source>
</evidence>
<dbReference type="NCBIfam" id="TIGR01783">
    <property type="entry name" value="TonB-siderophor"/>
    <property type="match status" value="1"/>
</dbReference>
<comment type="caution">
    <text evidence="16">The sequence shown here is derived from an EMBL/GenBank/DDBJ whole genome shotgun (WGS) entry which is preliminary data.</text>
</comment>
<feature type="domain" description="TonB-dependent receptor plug" evidence="15">
    <location>
        <begin position="84"/>
        <end position="182"/>
    </location>
</feature>
<comment type="subcellular location">
    <subcellularLocation>
        <location evidence="1 10">Cell outer membrane</location>
        <topology evidence="1 10">Multi-pass membrane protein</topology>
    </subcellularLocation>
</comment>
<dbReference type="Pfam" id="PF00593">
    <property type="entry name" value="TonB_dep_Rec_b-barrel"/>
    <property type="match status" value="1"/>
</dbReference>
<dbReference type="EMBL" id="JAVDPY010000002">
    <property type="protein sequence ID" value="MDR6332775.1"/>
    <property type="molecule type" value="Genomic_DNA"/>
</dbReference>
<feature type="domain" description="TonB-dependent receptor-like beta-barrel" evidence="14">
    <location>
        <begin position="253"/>
        <end position="698"/>
    </location>
</feature>
<sequence>MTSPLPLGARLSLSASLLVLAQLGAGTAEAQTQPAQPAAPPAWDVPGSDTDLPTIVVNAERGDGVVVGYQAITTSTATLTQMPVLDIPAAINTVTQEVIQDQNATTLEQVLQNISNVTVANTLGGTQDAFIRRGFGDNRDGGVLTNGLRTVLPRSFNATTDRVEVLKGPASTLYGIQEPGGIINVITKKPQETFNAYLNGSLSSFGGGYGDFDVTGPINGTGLAFRFIGEWQDQNYWRNFGDIEQGILAPSLAWYGENTTATLAYTHREYSVPFDRGTIFDLTTGKAVPVDRRIRFDEPYNVTNGTSDLVLAGVEHAFNDAWKLKVNYAWSQDVYADNQARVIAYDSSTGILTRRADATQDSTQHDQNLRADLTGTVMIAGMKNELLFGANVNDYDVLRTDMIRCKNKKGFNIYHPVYGTLPACTTVSAADSDQQANQTLYSGYAQDAIYLTDQWIVVAGGSYAWYTQTAGKGRPFNLNTDGEGGEFMPRAGLVYKATDKLSFYANYATSFVPQISIASEIGSLPPETGVSYEAGMKFEMLKGLTGTVAIFNIEKENVLYNEVINGETFARTAGKVRSRGFEFDISGAVTDQINLIASYGYTDAKIVEDPQYAGNVPANVAAHTFSLFATYDFGKVWGENSLKVGGGFHGQSEAPGSAANNFWLPGYVVFDAMVAYTIEKPTPWAVTPLTVQLNVKNLFDTTYYVSSIGTNNLGVAVGAPFEAVLSARMKF</sequence>
<proteinExistence type="inferred from homology"/>
<evidence type="ECO:0000256" key="8">
    <source>
        <dbReference type="ARBA" id="ARBA00023170"/>
    </source>
</evidence>
<keyword evidence="3 10" id="KW-0813">Transport</keyword>
<feature type="region of interest" description="Disordered" evidence="12">
    <location>
        <begin position="30"/>
        <end position="50"/>
    </location>
</feature>
<evidence type="ECO:0000256" key="2">
    <source>
        <dbReference type="ARBA" id="ARBA00009810"/>
    </source>
</evidence>
<evidence type="ECO:0000313" key="17">
    <source>
        <dbReference type="Proteomes" id="UP001245370"/>
    </source>
</evidence>
<evidence type="ECO:0000256" key="9">
    <source>
        <dbReference type="ARBA" id="ARBA00023237"/>
    </source>
</evidence>
<organism evidence="16 17">
    <name type="scientific">Xanthobacter flavus</name>
    <dbReference type="NCBI Taxonomy" id="281"/>
    <lineage>
        <taxon>Bacteria</taxon>
        <taxon>Pseudomonadati</taxon>
        <taxon>Pseudomonadota</taxon>
        <taxon>Alphaproteobacteria</taxon>
        <taxon>Hyphomicrobiales</taxon>
        <taxon>Xanthobacteraceae</taxon>
        <taxon>Xanthobacter</taxon>
    </lineage>
</organism>
<evidence type="ECO:0000256" key="10">
    <source>
        <dbReference type="PROSITE-ProRule" id="PRU01360"/>
    </source>
</evidence>
<gene>
    <name evidence="16" type="ORF">GGQ86_001239</name>
</gene>